<proteinExistence type="predicted"/>
<reference evidence="1" key="1">
    <citation type="submission" date="2019-05" db="EMBL/GenBank/DDBJ databases">
        <authorList>
            <person name="Naeem R."/>
            <person name="Antony C."/>
            <person name="Guan Q."/>
        </authorList>
    </citation>
    <scope>NUCLEOTIDE SEQUENCE</scope>
    <source>
        <strain evidence="1">2</strain>
    </source>
</reference>
<dbReference type="EMBL" id="LR589153">
    <property type="protein sequence ID" value="VTP03223.1"/>
    <property type="molecule type" value="Genomic_DNA"/>
</dbReference>
<gene>
    <name evidence="1" type="ORF">BIN_B_04929</name>
</gene>
<protein>
    <submittedName>
        <fullName evidence="1">Uncharacterized protein</fullName>
    </submittedName>
</protein>
<sequence>MMIGEKAADLVLGVRRADELNTQSAVPPRPANI</sequence>
<evidence type="ECO:0000313" key="1">
    <source>
        <dbReference type="EMBL" id="VTP03223.1"/>
    </source>
</evidence>
<name>A0A653F0U3_9MYCO</name>
<dbReference type="AlphaFoldDB" id="A0A653F0U3"/>
<accession>A0A653F0U3</accession>
<organism evidence="1">
    <name type="scientific">Mycobacterium riyadhense</name>
    <dbReference type="NCBI Taxonomy" id="486698"/>
    <lineage>
        <taxon>Bacteria</taxon>
        <taxon>Bacillati</taxon>
        <taxon>Actinomycetota</taxon>
        <taxon>Actinomycetes</taxon>
        <taxon>Mycobacteriales</taxon>
        <taxon>Mycobacteriaceae</taxon>
        <taxon>Mycobacterium</taxon>
    </lineage>
</organism>